<evidence type="ECO:0000313" key="3">
    <source>
        <dbReference type="Proteomes" id="UP000306145"/>
    </source>
</evidence>
<evidence type="ECO:0000313" key="2">
    <source>
        <dbReference type="EMBL" id="TNH24396.1"/>
    </source>
</evidence>
<dbReference type="Proteomes" id="UP000306145">
    <property type="component" value="Unassembled WGS sequence"/>
</dbReference>
<gene>
    <name evidence="2" type="ORF">FHG89_25080</name>
</gene>
<keyword evidence="3" id="KW-1185">Reference proteome</keyword>
<name>A0A5C4QE99_9ACTN</name>
<reference evidence="2 3" key="1">
    <citation type="submission" date="2019-06" db="EMBL/GenBank/DDBJ databases">
        <title>Micromonospora ordensis sp. nov., isolated from deep marine sediment.</title>
        <authorList>
            <person name="Veyisoglu A."/>
            <person name="Carro L."/>
            <person name="Klenk H.-P."/>
            <person name="Sahin N."/>
        </authorList>
    </citation>
    <scope>NUCLEOTIDE SEQUENCE [LARGE SCALE GENOMIC DNA]</scope>
    <source>
        <strain evidence="2 3">S2509</strain>
    </source>
</reference>
<feature type="region of interest" description="Disordered" evidence="1">
    <location>
        <begin position="101"/>
        <end position="122"/>
    </location>
</feature>
<evidence type="ECO:0000256" key="1">
    <source>
        <dbReference type="SAM" id="MobiDB-lite"/>
    </source>
</evidence>
<dbReference type="OrthoDB" id="10009190at2"/>
<dbReference type="EMBL" id="VDFY01000219">
    <property type="protein sequence ID" value="TNH24396.1"/>
    <property type="molecule type" value="Genomic_DNA"/>
</dbReference>
<protein>
    <submittedName>
        <fullName evidence="2">Uncharacterized protein</fullName>
    </submittedName>
</protein>
<comment type="caution">
    <text evidence="2">The sequence shown here is derived from an EMBL/GenBank/DDBJ whole genome shotgun (WGS) entry which is preliminary data.</text>
</comment>
<sequence>METALAAEPGAALDATRLNKILNGLNTQVRAVETPAVDDIRRHTGQRANWVPPNVHRTITTLNDQSRRSAILPSIYLSTSATLGCSSRAKIVITGGDCLAPASQRASRHGSASPADGGATGDLVMRSWRAGIGARPS</sequence>
<organism evidence="2 3">
    <name type="scientific">Micromonospora orduensis</name>
    <dbReference type="NCBI Taxonomy" id="1420891"/>
    <lineage>
        <taxon>Bacteria</taxon>
        <taxon>Bacillati</taxon>
        <taxon>Actinomycetota</taxon>
        <taxon>Actinomycetes</taxon>
        <taxon>Micromonosporales</taxon>
        <taxon>Micromonosporaceae</taxon>
        <taxon>Micromonospora</taxon>
    </lineage>
</organism>
<accession>A0A5C4QE99</accession>
<dbReference type="AlphaFoldDB" id="A0A5C4QE99"/>
<proteinExistence type="predicted"/>